<proteinExistence type="predicted"/>
<evidence type="ECO:0000313" key="2">
    <source>
        <dbReference type="Proteomes" id="UP001054945"/>
    </source>
</evidence>
<keyword evidence="2" id="KW-1185">Reference proteome</keyword>
<protein>
    <submittedName>
        <fullName evidence="1">Uncharacterized protein</fullName>
    </submittedName>
</protein>
<organism evidence="1 2">
    <name type="scientific">Caerostris extrusa</name>
    <name type="common">Bark spider</name>
    <name type="synonym">Caerostris bankana</name>
    <dbReference type="NCBI Taxonomy" id="172846"/>
    <lineage>
        <taxon>Eukaryota</taxon>
        <taxon>Metazoa</taxon>
        <taxon>Ecdysozoa</taxon>
        <taxon>Arthropoda</taxon>
        <taxon>Chelicerata</taxon>
        <taxon>Arachnida</taxon>
        <taxon>Araneae</taxon>
        <taxon>Araneomorphae</taxon>
        <taxon>Entelegynae</taxon>
        <taxon>Araneoidea</taxon>
        <taxon>Araneidae</taxon>
        <taxon>Caerostris</taxon>
    </lineage>
</organism>
<reference evidence="1 2" key="1">
    <citation type="submission" date="2021-06" db="EMBL/GenBank/DDBJ databases">
        <title>Caerostris extrusa draft genome.</title>
        <authorList>
            <person name="Kono N."/>
            <person name="Arakawa K."/>
        </authorList>
    </citation>
    <scope>NUCLEOTIDE SEQUENCE [LARGE SCALE GENOMIC DNA]</scope>
</reference>
<accession>A0AAV4XS07</accession>
<sequence>MVLRVSFCVKEGTLLLSLPHPREKNLLKCLLKCPAASVVVRFGDSRKIKRLEKSFIDRCYGFHWFCPSTHITETSASAEEIPDLVQPDSRHKGLSWTVERSLKPLSSPLQRRVNYGLRVSFCVKEEETLVISPHPREENLLKILLKCPLHQ</sequence>
<comment type="caution">
    <text evidence="1">The sequence shown here is derived from an EMBL/GenBank/DDBJ whole genome shotgun (WGS) entry which is preliminary data.</text>
</comment>
<name>A0AAV4XS07_CAEEX</name>
<dbReference type="Proteomes" id="UP001054945">
    <property type="component" value="Unassembled WGS sequence"/>
</dbReference>
<gene>
    <name evidence="1" type="ORF">CEXT_749531</name>
</gene>
<evidence type="ECO:0000313" key="1">
    <source>
        <dbReference type="EMBL" id="GIY96619.1"/>
    </source>
</evidence>
<dbReference type="EMBL" id="BPLR01000681">
    <property type="protein sequence ID" value="GIY96619.1"/>
    <property type="molecule type" value="Genomic_DNA"/>
</dbReference>
<dbReference type="AlphaFoldDB" id="A0AAV4XS07"/>